<dbReference type="SMART" id="SM00869">
    <property type="entry name" value="Autotransporter"/>
    <property type="match status" value="1"/>
</dbReference>
<dbReference type="InterPro" id="IPR006315">
    <property type="entry name" value="OM_autotransptr_brl_dom"/>
</dbReference>
<organism evidence="2 3">
    <name type="scientific">Martelella mangrovi</name>
    <dbReference type="NCBI Taxonomy" id="1397477"/>
    <lineage>
        <taxon>Bacteria</taxon>
        <taxon>Pseudomonadati</taxon>
        <taxon>Pseudomonadota</taxon>
        <taxon>Alphaproteobacteria</taxon>
        <taxon>Hyphomicrobiales</taxon>
        <taxon>Aurantimonadaceae</taxon>
        <taxon>Martelella</taxon>
    </lineage>
</organism>
<name>A0ABV2IAQ1_9HYPH</name>
<evidence type="ECO:0000259" key="1">
    <source>
        <dbReference type="PROSITE" id="PS51208"/>
    </source>
</evidence>
<dbReference type="InterPro" id="IPR036709">
    <property type="entry name" value="Autotransporte_beta_dom_sf"/>
</dbReference>
<accession>A0ABV2IAQ1</accession>
<evidence type="ECO:0000313" key="3">
    <source>
        <dbReference type="Proteomes" id="UP001549164"/>
    </source>
</evidence>
<dbReference type="Proteomes" id="UP001549164">
    <property type="component" value="Unassembled WGS sequence"/>
</dbReference>
<protein>
    <submittedName>
        <fullName evidence="2">Outer membrane autotransporter protein</fullName>
    </submittedName>
</protein>
<reference evidence="2 3" key="1">
    <citation type="submission" date="2024-06" db="EMBL/GenBank/DDBJ databases">
        <title>Genomic Encyclopedia of Type Strains, Phase IV (KMG-IV): sequencing the most valuable type-strain genomes for metagenomic binning, comparative biology and taxonomic classification.</title>
        <authorList>
            <person name="Goeker M."/>
        </authorList>
    </citation>
    <scope>NUCLEOTIDE SEQUENCE [LARGE SCALE GENOMIC DNA]</scope>
    <source>
        <strain evidence="2 3">DSM 28102</strain>
    </source>
</reference>
<sequence length="888" mass="93752">MTTVKSRFLQSSAYAGVLLCGLGNAALADKIEYYPISTDPNDWDVDRHPTTSFTLLGDYMGRTNVLALETVGADAGGTSYHQWEGYSQTTIVPPGDSFIGGDLYVADGWQNGSDTDYIRTSMWGSAMTDEEVATGNYNDNDAVFPIIQFTNRDGQGRLEVWDTNTSNGWVDLPETAGLINYAGWNTLDMRVMTNVDGQGGSAVQYFFNGELIYTWEPALSADSTSPEQFFAMYLKNRNHGQTDFTSYWSRLLTGVFLPEDINEIGNTPYDLAIINNNGPVTITQGAVLSGSVTSRGNAQTRQVLHFEPQTTVEGHFYAQNSQLNFQSGSGLPSTTFNSDLNLENRSATSGGSLENPIRIGGNLNVDRTSMAGGNLAVSGNANITGTIGAGNSIGTITVGGDLNLASSSFVEAEVDLSGNADLIAVGGVANLAGAVVVDTIDGYILNHDYVILTATGGLNGTFSSSDSLWNNIDNYAFVSPVLSYGPNTVFLTIERNGHSFANVAETPNQIAVANALETLGSLATPPALYSDIMLKMTVDDAPTSYNSLSGEIYASNQTVMIDQTRYIRDAVYGRLHQAFGGLSASSVEVMAYGPDDADITEASPTTDDVFGAWGYAYGGWSDYDGDSNTGPLKSSTGGFLAGIDGAIGDSWKVGVLAGYGYTSFDNKGPASGDTDAYTIGAYSGGEWPTGEASAFALRSGLSYTWNSVSADRVVSFPGFYDTMSSDYDAGAFQIFGELAYRTETAENTEVEPYANIAYVGLDADSFSETGTTAAALGVASQSTNSYFTTLGLRAAAAFEMMGQGGSEAYFDIGWRHAFGDIAPTSSAAFVGSAPFTVTGVPLAQDAALIGAGVDFALSEQATLGFGYTGQFGDGVSQNSINARLDVSF</sequence>
<proteinExistence type="predicted"/>
<comment type="caution">
    <text evidence="2">The sequence shown here is derived from an EMBL/GenBank/DDBJ whole genome shotgun (WGS) entry which is preliminary data.</text>
</comment>
<keyword evidence="3" id="KW-1185">Reference proteome</keyword>
<feature type="domain" description="Autotransporter" evidence="1">
    <location>
        <begin position="605"/>
        <end position="888"/>
    </location>
</feature>
<dbReference type="PROSITE" id="PS51208">
    <property type="entry name" value="AUTOTRANSPORTER"/>
    <property type="match status" value="1"/>
</dbReference>
<gene>
    <name evidence="2" type="ORF">ABID12_001937</name>
</gene>
<evidence type="ECO:0000313" key="2">
    <source>
        <dbReference type="EMBL" id="MET3599997.1"/>
    </source>
</evidence>
<dbReference type="RefSeq" id="WP_354434041.1">
    <property type="nucleotide sequence ID" value="NZ_JBEPLY010000005.1"/>
</dbReference>
<dbReference type="InterPro" id="IPR005546">
    <property type="entry name" value="Autotransporte_beta"/>
</dbReference>
<dbReference type="SUPFAM" id="SSF103515">
    <property type="entry name" value="Autotransporter"/>
    <property type="match status" value="1"/>
</dbReference>
<dbReference type="NCBIfam" id="TIGR01414">
    <property type="entry name" value="autotrans_barl"/>
    <property type="match status" value="1"/>
</dbReference>
<dbReference type="EMBL" id="JBEPLY010000005">
    <property type="protein sequence ID" value="MET3599997.1"/>
    <property type="molecule type" value="Genomic_DNA"/>
</dbReference>
<dbReference type="Pfam" id="PF03797">
    <property type="entry name" value="Autotransporter"/>
    <property type="match status" value="1"/>
</dbReference>
<dbReference type="Gene3D" id="2.40.128.130">
    <property type="entry name" value="Autotransporter beta-domain"/>
    <property type="match status" value="1"/>
</dbReference>